<reference evidence="1" key="1">
    <citation type="journal article" date="2015" name="Nature">
        <title>Complex archaea that bridge the gap between prokaryotes and eukaryotes.</title>
        <authorList>
            <person name="Spang A."/>
            <person name="Saw J.H."/>
            <person name="Jorgensen S.L."/>
            <person name="Zaremba-Niedzwiedzka K."/>
            <person name="Martijn J."/>
            <person name="Lind A.E."/>
            <person name="van Eijk R."/>
            <person name="Schleper C."/>
            <person name="Guy L."/>
            <person name="Ettema T.J."/>
        </authorList>
    </citation>
    <scope>NUCLEOTIDE SEQUENCE</scope>
</reference>
<sequence>MLSLRAGEGREVMAAKQTLSEQHLLLEQRWPSDCCLCHHEAKNAALRAQLEEAQAERDTAIKRGVEFYRQVKAREDGWV</sequence>
<dbReference type="EMBL" id="LAZR01064834">
    <property type="protein sequence ID" value="KKK56748.1"/>
    <property type="molecule type" value="Genomic_DNA"/>
</dbReference>
<proteinExistence type="predicted"/>
<feature type="non-terminal residue" evidence="1">
    <location>
        <position position="79"/>
    </location>
</feature>
<gene>
    <name evidence="1" type="ORF">LCGC14_3061450</name>
</gene>
<evidence type="ECO:0000313" key="1">
    <source>
        <dbReference type="EMBL" id="KKK56748.1"/>
    </source>
</evidence>
<protein>
    <submittedName>
        <fullName evidence="1">Uncharacterized protein</fullName>
    </submittedName>
</protein>
<name>A0A0F8WJB8_9ZZZZ</name>
<dbReference type="AlphaFoldDB" id="A0A0F8WJB8"/>
<organism evidence="1">
    <name type="scientific">marine sediment metagenome</name>
    <dbReference type="NCBI Taxonomy" id="412755"/>
    <lineage>
        <taxon>unclassified sequences</taxon>
        <taxon>metagenomes</taxon>
        <taxon>ecological metagenomes</taxon>
    </lineage>
</organism>
<accession>A0A0F8WJB8</accession>
<comment type="caution">
    <text evidence="1">The sequence shown here is derived from an EMBL/GenBank/DDBJ whole genome shotgun (WGS) entry which is preliminary data.</text>
</comment>